<organism evidence="2 3">
    <name type="scientific">Rivihabitans pingtungensis</name>
    <dbReference type="NCBI Taxonomy" id="1054498"/>
    <lineage>
        <taxon>Bacteria</taxon>
        <taxon>Pseudomonadati</taxon>
        <taxon>Pseudomonadota</taxon>
        <taxon>Betaproteobacteria</taxon>
        <taxon>Neisseriales</taxon>
        <taxon>Aquaspirillaceae</taxon>
        <taxon>Rivihabitans</taxon>
    </lineage>
</organism>
<dbReference type="RefSeq" id="WP_110392115.1">
    <property type="nucleotide sequence ID" value="NZ_CALCOA010000082.1"/>
</dbReference>
<dbReference type="EMBL" id="QJKI01000033">
    <property type="protein sequence ID" value="PXX74118.1"/>
    <property type="molecule type" value="Genomic_DNA"/>
</dbReference>
<dbReference type="GO" id="GO:0005886">
    <property type="term" value="C:plasma membrane"/>
    <property type="evidence" value="ECO:0007669"/>
    <property type="project" value="TreeGrafter"/>
</dbReference>
<reference evidence="2 3" key="1">
    <citation type="submission" date="2018-05" db="EMBL/GenBank/DDBJ databases">
        <title>Genomic Encyclopedia of Type Strains, Phase IV (KMG-IV): sequencing the most valuable type-strain genomes for metagenomic binning, comparative biology and taxonomic classification.</title>
        <authorList>
            <person name="Goeker M."/>
        </authorList>
    </citation>
    <scope>NUCLEOTIDE SEQUENCE [LARGE SCALE GENOMIC DNA]</scope>
    <source>
        <strain evidence="2 3">DSM 29661</strain>
    </source>
</reference>
<comment type="caution">
    <text evidence="2">The sequence shown here is derived from an EMBL/GenBank/DDBJ whole genome shotgun (WGS) entry which is preliminary data.</text>
</comment>
<evidence type="ECO:0000313" key="2">
    <source>
        <dbReference type="EMBL" id="PXX74118.1"/>
    </source>
</evidence>
<dbReference type="InterPro" id="IPR006135">
    <property type="entry name" value="T3SS_substrate_exporter"/>
</dbReference>
<dbReference type="Proteomes" id="UP000247555">
    <property type="component" value="Unassembled WGS sequence"/>
</dbReference>
<proteinExistence type="inferred from homology"/>
<comment type="similarity">
    <text evidence="1">Belongs to the type III secretion exporter family.</text>
</comment>
<dbReference type="AlphaFoldDB" id="A0A318KGH7"/>
<evidence type="ECO:0000256" key="1">
    <source>
        <dbReference type="ARBA" id="ARBA00010690"/>
    </source>
</evidence>
<keyword evidence="2" id="KW-0282">Flagellum</keyword>
<protein>
    <submittedName>
        <fullName evidence="2">Flagellar biosynthesis protein</fullName>
    </submittedName>
</protein>
<sequence>MQAKPNRSAVALAYKAGHAAPHVVAKGRGLLAETIIEKAKEAGLFVHESPELVSLLMQVDLDKSIPAELYQAVAEILAFVYYLERQAKGSSQNVDDLLAQAGQALTLPLPVALPAAADSATPATPPTPR</sequence>
<gene>
    <name evidence="2" type="ORF">DFR34_13319</name>
</gene>
<dbReference type="GO" id="GO:0009306">
    <property type="term" value="P:protein secretion"/>
    <property type="evidence" value="ECO:0007669"/>
    <property type="project" value="InterPro"/>
</dbReference>
<dbReference type="Gene3D" id="3.40.1690.10">
    <property type="entry name" value="secretion proteins EscU"/>
    <property type="match status" value="1"/>
</dbReference>
<keyword evidence="2" id="KW-0966">Cell projection</keyword>
<dbReference type="Pfam" id="PF01312">
    <property type="entry name" value="Bac_export_2"/>
    <property type="match status" value="1"/>
</dbReference>
<dbReference type="InterPro" id="IPR029025">
    <property type="entry name" value="T3SS_substrate_exporter_C"/>
</dbReference>
<accession>A0A318KGH7</accession>
<dbReference type="SUPFAM" id="SSF160544">
    <property type="entry name" value="EscU C-terminal domain-like"/>
    <property type="match status" value="1"/>
</dbReference>
<dbReference type="OrthoDB" id="5244399at2"/>
<name>A0A318KGH7_9NEIS</name>
<dbReference type="PANTHER" id="PTHR30531:SF12">
    <property type="entry name" value="FLAGELLAR BIOSYNTHETIC PROTEIN FLHB"/>
    <property type="match status" value="1"/>
</dbReference>
<dbReference type="PANTHER" id="PTHR30531">
    <property type="entry name" value="FLAGELLAR BIOSYNTHETIC PROTEIN FLHB"/>
    <property type="match status" value="1"/>
</dbReference>
<keyword evidence="2" id="KW-0969">Cilium</keyword>
<evidence type="ECO:0000313" key="3">
    <source>
        <dbReference type="Proteomes" id="UP000247555"/>
    </source>
</evidence>
<keyword evidence="3" id="KW-1185">Reference proteome</keyword>